<dbReference type="NCBIfam" id="NF033580">
    <property type="entry name" value="transpos_IS5_3"/>
    <property type="match status" value="1"/>
</dbReference>
<dbReference type="GO" id="GO:0003677">
    <property type="term" value="F:DNA binding"/>
    <property type="evidence" value="ECO:0007669"/>
    <property type="project" value="InterPro"/>
</dbReference>
<sequence length="243" mass="27145">MGVRHRSRHEQCSPRSCTCCRPNPRGGTCHPGSGCPVQGHRAPPVRRLDAGGPVAAPARGRPGPARRQGVDRLVPRHRRRGLGAGEKGGDLTGPSPVDRGKPGSKIHALSDRNGLPLSVRVSAANTHDSLCLESLIQAVPAVRSRRGPRRRRPDKLHADKGYDYPHLRRMLRARGIRPRIARRGIESPQRLGRHRWVIERTFAWFTGYRRLTIRYERKASLYCAFVTLAAALTCHKRYLKLTT</sequence>
<dbReference type="EMBL" id="LT607411">
    <property type="protein sequence ID" value="SCF18953.1"/>
    <property type="molecule type" value="Genomic_DNA"/>
</dbReference>
<dbReference type="Proteomes" id="UP000198242">
    <property type="component" value="Chromosome I"/>
</dbReference>
<dbReference type="PANTHER" id="PTHR30007">
    <property type="entry name" value="PHP DOMAIN PROTEIN"/>
    <property type="match status" value="1"/>
</dbReference>
<gene>
    <name evidence="3" type="ORF">GA0074695_4172</name>
</gene>
<dbReference type="InterPro" id="IPR002559">
    <property type="entry name" value="Transposase_11"/>
</dbReference>
<dbReference type="PANTHER" id="PTHR30007:SF1">
    <property type="entry name" value="BLR1914 PROTEIN"/>
    <property type="match status" value="1"/>
</dbReference>
<feature type="compositionally biased region" description="Low complexity" evidence="1">
    <location>
        <begin position="50"/>
        <end position="67"/>
    </location>
</feature>
<dbReference type="AlphaFoldDB" id="A0A1C4YDZ5"/>
<feature type="domain" description="Transposase IS4-like" evidence="2">
    <location>
        <begin position="97"/>
        <end position="233"/>
    </location>
</feature>
<evidence type="ECO:0000259" key="2">
    <source>
        <dbReference type="Pfam" id="PF01609"/>
    </source>
</evidence>
<evidence type="ECO:0000313" key="4">
    <source>
        <dbReference type="Proteomes" id="UP000198242"/>
    </source>
</evidence>
<dbReference type="GO" id="GO:0006313">
    <property type="term" value="P:DNA transposition"/>
    <property type="evidence" value="ECO:0007669"/>
    <property type="project" value="InterPro"/>
</dbReference>
<reference evidence="4" key="1">
    <citation type="submission" date="2016-06" db="EMBL/GenBank/DDBJ databases">
        <authorList>
            <person name="Varghese N."/>
            <person name="Submissions Spin"/>
        </authorList>
    </citation>
    <scope>NUCLEOTIDE SEQUENCE [LARGE SCALE GENOMIC DNA]</scope>
    <source>
        <strain evidence="4">DSM 43909</strain>
    </source>
</reference>
<name>A0A1C4YDZ5_MICVI</name>
<protein>
    <submittedName>
        <fullName evidence="3">Transposase</fullName>
    </submittedName>
</protein>
<proteinExistence type="predicted"/>
<feature type="region of interest" description="Disordered" evidence="1">
    <location>
        <begin position="35"/>
        <end position="110"/>
    </location>
</feature>
<evidence type="ECO:0000256" key="1">
    <source>
        <dbReference type="SAM" id="MobiDB-lite"/>
    </source>
</evidence>
<dbReference type="GO" id="GO:0004803">
    <property type="term" value="F:transposase activity"/>
    <property type="evidence" value="ECO:0007669"/>
    <property type="project" value="InterPro"/>
</dbReference>
<organism evidence="3 4">
    <name type="scientific">Micromonospora viridifaciens</name>
    <dbReference type="NCBI Taxonomy" id="1881"/>
    <lineage>
        <taxon>Bacteria</taxon>
        <taxon>Bacillati</taxon>
        <taxon>Actinomycetota</taxon>
        <taxon>Actinomycetes</taxon>
        <taxon>Micromonosporales</taxon>
        <taxon>Micromonosporaceae</taxon>
        <taxon>Micromonospora</taxon>
    </lineage>
</organism>
<evidence type="ECO:0000313" key="3">
    <source>
        <dbReference type="EMBL" id="SCF18953.1"/>
    </source>
</evidence>
<keyword evidence="4" id="KW-1185">Reference proteome</keyword>
<dbReference type="Pfam" id="PF01609">
    <property type="entry name" value="DDE_Tnp_1"/>
    <property type="match status" value="1"/>
</dbReference>
<accession>A0A1C4YDZ5</accession>